<comment type="similarity">
    <text evidence="1">Belongs to the LysR transcriptional regulatory family.</text>
</comment>
<keyword evidence="2" id="KW-0805">Transcription regulation</keyword>
<dbReference type="FunFam" id="1.10.10.10:FF:000001">
    <property type="entry name" value="LysR family transcriptional regulator"/>
    <property type="match status" value="1"/>
</dbReference>
<dbReference type="SUPFAM" id="SSF53850">
    <property type="entry name" value="Periplasmic binding protein-like II"/>
    <property type="match status" value="1"/>
</dbReference>
<evidence type="ECO:0000313" key="6">
    <source>
        <dbReference type="EMBL" id="ABM57608.1"/>
    </source>
</evidence>
<dbReference type="Proteomes" id="UP000000374">
    <property type="component" value="Chromosome"/>
</dbReference>
<evidence type="ECO:0000313" key="7">
    <source>
        <dbReference type="Proteomes" id="UP000000374"/>
    </source>
</evidence>
<dbReference type="STRING" id="391735.Veis_1855"/>
<evidence type="ECO:0000256" key="2">
    <source>
        <dbReference type="ARBA" id="ARBA00023015"/>
    </source>
</evidence>
<dbReference type="InterPro" id="IPR036388">
    <property type="entry name" value="WH-like_DNA-bd_sf"/>
</dbReference>
<evidence type="ECO:0000256" key="1">
    <source>
        <dbReference type="ARBA" id="ARBA00009437"/>
    </source>
</evidence>
<name>A1WJ01_VEREI</name>
<dbReference type="GO" id="GO:0003677">
    <property type="term" value="F:DNA binding"/>
    <property type="evidence" value="ECO:0007669"/>
    <property type="project" value="UniProtKB-KW"/>
</dbReference>
<sequence length="326" mass="36348">MDRSVNLRQLKYFVAVAEELSFRRAATRLCITQPPLSRQIHALEEHLGALLFERGGRRIALTDTGMLFLERARALLRDSDRLVSQFGQQPAERSGLNLGITTVIDASLFSWIEPEFAQRFPSIRLNVKRQLSAACVRDLNRGVLDVAVIGLPSHTEGLVVEHLLDEPMVVGLAVDHPAGKKRKLSLSDIRQDHLFWFDRKLNPAYHDHCERIFARNRFAPPRIIEPSDYHILLSLVAEGQGVALIPRSLKTMQRKGVLYKDLDEGEQLGIAIAIARRTGEQSGQVAGFIAFLKERLGSLGAISAMTSSPAPRSFSPSSTTTIRISR</sequence>
<dbReference type="GO" id="GO:0032993">
    <property type="term" value="C:protein-DNA complex"/>
    <property type="evidence" value="ECO:0007669"/>
    <property type="project" value="TreeGrafter"/>
</dbReference>
<dbReference type="Pfam" id="PF03466">
    <property type="entry name" value="LysR_substrate"/>
    <property type="match status" value="1"/>
</dbReference>
<protein>
    <submittedName>
        <fullName evidence="6">Transcriptional regulator, LysR family</fullName>
    </submittedName>
</protein>
<dbReference type="PANTHER" id="PTHR30346:SF28">
    <property type="entry name" value="HTH-TYPE TRANSCRIPTIONAL REGULATOR CYNR"/>
    <property type="match status" value="1"/>
</dbReference>
<dbReference type="PRINTS" id="PR00039">
    <property type="entry name" value="HTHLYSR"/>
</dbReference>
<accession>A1WJ01</accession>
<dbReference type="InterPro" id="IPR005119">
    <property type="entry name" value="LysR_subst-bd"/>
</dbReference>
<evidence type="ECO:0000256" key="4">
    <source>
        <dbReference type="ARBA" id="ARBA00023163"/>
    </source>
</evidence>
<dbReference type="eggNOG" id="COG0583">
    <property type="taxonomic scope" value="Bacteria"/>
</dbReference>
<dbReference type="AlphaFoldDB" id="A1WJ01"/>
<dbReference type="HOGENOM" id="CLU_039613_6_4_4"/>
<gene>
    <name evidence="6" type="ordered locus">Veis_1855</name>
</gene>
<dbReference type="CDD" id="cd08414">
    <property type="entry name" value="PBP2_LTTR_aromatics_like"/>
    <property type="match status" value="1"/>
</dbReference>
<dbReference type="PANTHER" id="PTHR30346">
    <property type="entry name" value="TRANSCRIPTIONAL DUAL REGULATOR HCAR-RELATED"/>
    <property type="match status" value="1"/>
</dbReference>
<dbReference type="KEGG" id="vei:Veis_1855"/>
<dbReference type="OrthoDB" id="8807047at2"/>
<keyword evidence="4" id="KW-0804">Transcription</keyword>
<proteinExistence type="inferred from homology"/>
<dbReference type="Gene3D" id="1.10.10.10">
    <property type="entry name" value="Winged helix-like DNA-binding domain superfamily/Winged helix DNA-binding domain"/>
    <property type="match status" value="1"/>
</dbReference>
<keyword evidence="3" id="KW-0238">DNA-binding</keyword>
<dbReference type="InterPro" id="IPR000847">
    <property type="entry name" value="LysR_HTH_N"/>
</dbReference>
<dbReference type="GO" id="GO:0003700">
    <property type="term" value="F:DNA-binding transcription factor activity"/>
    <property type="evidence" value="ECO:0007669"/>
    <property type="project" value="InterPro"/>
</dbReference>
<dbReference type="InterPro" id="IPR036390">
    <property type="entry name" value="WH_DNA-bd_sf"/>
</dbReference>
<feature type="domain" description="HTH lysR-type" evidence="5">
    <location>
        <begin position="5"/>
        <end position="62"/>
    </location>
</feature>
<dbReference type="Pfam" id="PF00126">
    <property type="entry name" value="HTH_1"/>
    <property type="match status" value="1"/>
</dbReference>
<dbReference type="SUPFAM" id="SSF46785">
    <property type="entry name" value="Winged helix' DNA-binding domain"/>
    <property type="match status" value="1"/>
</dbReference>
<dbReference type="EMBL" id="CP000542">
    <property type="protein sequence ID" value="ABM57608.1"/>
    <property type="molecule type" value="Genomic_DNA"/>
</dbReference>
<dbReference type="PROSITE" id="PS50931">
    <property type="entry name" value="HTH_LYSR"/>
    <property type="match status" value="1"/>
</dbReference>
<dbReference type="Gene3D" id="3.40.190.10">
    <property type="entry name" value="Periplasmic binding protein-like II"/>
    <property type="match status" value="2"/>
</dbReference>
<evidence type="ECO:0000256" key="3">
    <source>
        <dbReference type="ARBA" id="ARBA00023125"/>
    </source>
</evidence>
<organism evidence="6 7">
    <name type="scientific">Verminephrobacter eiseniae (strain EF01-2)</name>
    <dbReference type="NCBI Taxonomy" id="391735"/>
    <lineage>
        <taxon>Bacteria</taxon>
        <taxon>Pseudomonadati</taxon>
        <taxon>Pseudomonadota</taxon>
        <taxon>Betaproteobacteria</taxon>
        <taxon>Burkholderiales</taxon>
        <taxon>Comamonadaceae</taxon>
        <taxon>Verminephrobacter</taxon>
    </lineage>
</organism>
<keyword evidence="7" id="KW-1185">Reference proteome</keyword>
<evidence type="ECO:0000259" key="5">
    <source>
        <dbReference type="PROSITE" id="PS50931"/>
    </source>
</evidence>
<reference evidence="7" key="1">
    <citation type="submission" date="2006-12" db="EMBL/GenBank/DDBJ databases">
        <title>Complete sequence of chromosome 1 of Verminephrobacter eiseniae EF01-2.</title>
        <authorList>
            <person name="Copeland A."/>
            <person name="Lucas S."/>
            <person name="Lapidus A."/>
            <person name="Barry K."/>
            <person name="Detter J.C."/>
            <person name="Glavina del Rio T."/>
            <person name="Dalin E."/>
            <person name="Tice H."/>
            <person name="Pitluck S."/>
            <person name="Chertkov O."/>
            <person name="Brettin T."/>
            <person name="Bruce D."/>
            <person name="Han C."/>
            <person name="Tapia R."/>
            <person name="Gilna P."/>
            <person name="Schmutz J."/>
            <person name="Larimer F."/>
            <person name="Land M."/>
            <person name="Hauser L."/>
            <person name="Kyrpides N."/>
            <person name="Kim E."/>
            <person name="Stahl D."/>
            <person name="Richardson P."/>
        </authorList>
    </citation>
    <scope>NUCLEOTIDE SEQUENCE [LARGE SCALE GENOMIC DNA]</scope>
    <source>
        <strain evidence="7">EF01-2</strain>
    </source>
</reference>